<protein>
    <submittedName>
        <fullName evidence="2">Uncharacterized protein</fullName>
    </submittedName>
</protein>
<gene>
    <name evidence="2" type="ORF">CEXT_154121</name>
</gene>
<comment type="caution">
    <text evidence="2">The sequence shown here is derived from an EMBL/GenBank/DDBJ whole genome shotgun (WGS) entry which is preliminary data.</text>
</comment>
<dbReference type="EMBL" id="BPLR01007548">
    <property type="protein sequence ID" value="GIY17802.1"/>
    <property type="molecule type" value="Genomic_DNA"/>
</dbReference>
<name>A0AAV4RCH1_CAEEX</name>
<sequence>MDILVTVISSHLFILASVQNTSWRIGIRHAASLWITNAVEYACHTNASFSNVAHNNDTCEISVTDFCHLHAVFFQHCQNKISLSNVIFGDGMMLSSLRYLPNRFNLTEMLFLPVRLFSGVLYSLDTFSWTKTIKFILQRLPSSFGRNYSSHISALIVHRSKSH</sequence>
<reference evidence="2 3" key="1">
    <citation type="submission" date="2021-06" db="EMBL/GenBank/DDBJ databases">
        <title>Caerostris extrusa draft genome.</title>
        <authorList>
            <person name="Kono N."/>
            <person name="Arakawa K."/>
        </authorList>
    </citation>
    <scope>NUCLEOTIDE SEQUENCE [LARGE SCALE GENOMIC DNA]</scope>
</reference>
<accession>A0AAV4RCH1</accession>
<dbReference type="AlphaFoldDB" id="A0AAV4RCH1"/>
<keyword evidence="3" id="KW-1185">Reference proteome</keyword>
<keyword evidence="1" id="KW-0732">Signal</keyword>
<feature type="signal peptide" evidence="1">
    <location>
        <begin position="1"/>
        <end position="18"/>
    </location>
</feature>
<organism evidence="2 3">
    <name type="scientific">Caerostris extrusa</name>
    <name type="common">Bark spider</name>
    <name type="synonym">Caerostris bankana</name>
    <dbReference type="NCBI Taxonomy" id="172846"/>
    <lineage>
        <taxon>Eukaryota</taxon>
        <taxon>Metazoa</taxon>
        <taxon>Ecdysozoa</taxon>
        <taxon>Arthropoda</taxon>
        <taxon>Chelicerata</taxon>
        <taxon>Arachnida</taxon>
        <taxon>Araneae</taxon>
        <taxon>Araneomorphae</taxon>
        <taxon>Entelegynae</taxon>
        <taxon>Araneoidea</taxon>
        <taxon>Araneidae</taxon>
        <taxon>Caerostris</taxon>
    </lineage>
</organism>
<evidence type="ECO:0000313" key="3">
    <source>
        <dbReference type="Proteomes" id="UP001054945"/>
    </source>
</evidence>
<evidence type="ECO:0000256" key="1">
    <source>
        <dbReference type="SAM" id="SignalP"/>
    </source>
</evidence>
<evidence type="ECO:0000313" key="2">
    <source>
        <dbReference type="EMBL" id="GIY17802.1"/>
    </source>
</evidence>
<dbReference type="Proteomes" id="UP001054945">
    <property type="component" value="Unassembled WGS sequence"/>
</dbReference>
<feature type="chain" id="PRO_5043427882" evidence="1">
    <location>
        <begin position="19"/>
        <end position="163"/>
    </location>
</feature>
<proteinExistence type="predicted"/>